<comment type="caution">
    <text evidence="1">The sequence shown here is derived from an EMBL/GenBank/DDBJ whole genome shotgun (WGS) entry which is preliminary data.</text>
</comment>
<proteinExistence type="predicted"/>
<accession>A0A3E5BFU5</accession>
<reference evidence="1 2" key="1">
    <citation type="submission" date="2018-08" db="EMBL/GenBank/DDBJ databases">
        <title>A genome reference for cultivated species of the human gut microbiota.</title>
        <authorList>
            <person name="Zou Y."/>
            <person name="Xue W."/>
            <person name="Luo G."/>
        </authorList>
    </citation>
    <scope>NUCLEOTIDE SEQUENCE [LARGE SCALE GENOMIC DNA]</scope>
    <source>
        <strain evidence="1 2">OM05-15BH</strain>
    </source>
</reference>
<sequence>MFEMTNKQYICITENRRRDDLSHCLKKANRASNPIDFYREPENNLICPLFSEVTTILGTMQVN</sequence>
<organism evidence="1 2">
    <name type="scientific">Bacteroides oleiciplenus</name>
    <dbReference type="NCBI Taxonomy" id="626931"/>
    <lineage>
        <taxon>Bacteria</taxon>
        <taxon>Pseudomonadati</taxon>
        <taxon>Bacteroidota</taxon>
        <taxon>Bacteroidia</taxon>
        <taxon>Bacteroidales</taxon>
        <taxon>Bacteroidaceae</taxon>
        <taxon>Bacteroides</taxon>
    </lineage>
</organism>
<gene>
    <name evidence="1" type="ORF">DXB65_08620</name>
</gene>
<protein>
    <submittedName>
        <fullName evidence="1">Uncharacterized protein</fullName>
    </submittedName>
</protein>
<dbReference type="EMBL" id="QSUL01000005">
    <property type="protein sequence ID" value="RGN36458.1"/>
    <property type="molecule type" value="Genomic_DNA"/>
</dbReference>
<evidence type="ECO:0000313" key="2">
    <source>
        <dbReference type="Proteomes" id="UP000260983"/>
    </source>
</evidence>
<dbReference type="AlphaFoldDB" id="A0A3E5BFU5"/>
<name>A0A3E5BFU5_9BACE</name>
<dbReference type="Proteomes" id="UP000260983">
    <property type="component" value="Unassembled WGS sequence"/>
</dbReference>
<evidence type="ECO:0000313" key="1">
    <source>
        <dbReference type="EMBL" id="RGN36458.1"/>
    </source>
</evidence>